<dbReference type="AlphaFoldDB" id="A0A1W1U9R8"/>
<sequence>MVELTDQTFQAQVSQGLWIVDFWSKTCAPCRVVTPILEDLEREYGQIKFGAVEATEELRTALSNRVISFPTVISYVNGRPVSVLHGAQPARVFRSRAEELLSYLPTHA</sequence>
<dbReference type="STRING" id="695939.SAMN00790413_03948"/>
<dbReference type="RefSeq" id="WP_084045000.1">
    <property type="nucleotide sequence ID" value="NZ_FWWU01000001.1"/>
</dbReference>
<dbReference type="GO" id="GO:0015035">
    <property type="term" value="F:protein-disulfide reductase activity"/>
    <property type="evidence" value="ECO:0007669"/>
    <property type="project" value="TreeGrafter"/>
</dbReference>
<dbReference type="PANTHER" id="PTHR45663">
    <property type="entry name" value="GEO12009P1"/>
    <property type="match status" value="1"/>
</dbReference>
<organism evidence="5 6">
    <name type="scientific">Deinococcus hopiensis KR-140</name>
    <dbReference type="NCBI Taxonomy" id="695939"/>
    <lineage>
        <taxon>Bacteria</taxon>
        <taxon>Thermotogati</taxon>
        <taxon>Deinococcota</taxon>
        <taxon>Deinococci</taxon>
        <taxon>Deinococcales</taxon>
        <taxon>Deinococcaceae</taxon>
        <taxon>Deinococcus</taxon>
    </lineage>
</organism>
<dbReference type="InterPro" id="IPR013766">
    <property type="entry name" value="Thioredoxin_domain"/>
</dbReference>
<dbReference type="SUPFAM" id="SSF52833">
    <property type="entry name" value="Thioredoxin-like"/>
    <property type="match status" value="1"/>
</dbReference>
<dbReference type="Gene3D" id="3.40.30.10">
    <property type="entry name" value="Glutaredoxin"/>
    <property type="match status" value="1"/>
</dbReference>
<dbReference type="GO" id="GO:0045454">
    <property type="term" value="P:cell redox homeostasis"/>
    <property type="evidence" value="ECO:0007669"/>
    <property type="project" value="TreeGrafter"/>
</dbReference>
<gene>
    <name evidence="5" type="ORF">SAMN00790413_03948</name>
</gene>
<protein>
    <submittedName>
        <fullName evidence="5">Thioredoxin</fullName>
    </submittedName>
</protein>
<keyword evidence="1" id="KW-0813">Transport</keyword>
<dbReference type="PANTHER" id="PTHR45663:SF11">
    <property type="entry name" value="GEO12009P1"/>
    <property type="match status" value="1"/>
</dbReference>
<evidence type="ECO:0000256" key="1">
    <source>
        <dbReference type="ARBA" id="ARBA00022448"/>
    </source>
</evidence>
<feature type="domain" description="Thioredoxin" evidence="4">
    <location>
        <begin position="1"/>
        <end position="102"/>
    </location>
</feature>
<dbReference type="PROSITE" id="PS00194">
    <property type="entry name" value="THIOREDOXIN_1"/>
    <property type="match status" value="1"/>
</dbReference>
<accession>A0A1W1U9R8</accession>
<reference evidence="5 6" key="1">
    <citation type="submission" date="2017-04" db="EMBL/GenBank/DDBJ databases">
        <authorList>
            <person name="Afonso C.L."/>
            <person name="Miller P.J."/>
            <person name="Scott M.A."/>
            <person name="Spackman E."/>
            <person name="Goraichik I."/>
            <person name="Dimitrov K.M."/>
            <person name="Suarez D.L."/>
            <person name="Swayne D.E."/>
        </authorList>
    </citation>
    <scope>NUCLEOTIDE SEQUENCE [LARGE SCALE GENOMIC DNA]</scope>
    <source>
        <strain evidence="5 6">KR-140</strain>
    </source>
</reference>
<keyword evidence="3" id="KW-1015">Disulfide bond</keyword>
<proteinExistence type="predicted"/>
<keyword evidence="6" id="KW-1185">Reference proteome</keyword>
<dbReference type="Proteomes" id="UP000192582">
    <property type="component" value="Unassembled WGS sequence"/>
</dbReference>
<evidence type="ECO:0000259" key="4">
    <source>
        <dbReference type="PROSITE" id="PS51352"/>
    </source>
</evidence>
<keyword evidence="2" id="KW-0249">Electron transport</keyword>
<dbReference type="PROSITE" id="PS51352">
    <property type="entry name" value="THIOREDOXIN_2"/>
    <property type="match status" value="1"/>
</dbReference>
<evidence type="ECO:0000256" key="3">
    <source>
        <dbReference type="ARBA" id="ARBA00023157"/>
    </source>
</evidence>
<evidence type="ECO:0000313" key="5">
    <source>
        <dbReference type="EMBL" id="SMB77828.1"/>
    </source>
</evidence>
<evidence type="ECO:0000256" key="2">
    <source>
        <dbReference type="ARBA" id="ARBA00022982"/>
    </source>
</evidence>
<name>A0A1W1U9R8_9DEIO</name>
<evidence type="ECO:0000313" key="6">
    <source>
        <dbReference type="Proteomes" id="UP000192582"/>
    </source>
</evidence>
<dbReference type="Pfam" id="PF00085">
    <property type="entry name" value="Thioredoxin"/>
    <property type="match status" value="1"/>
</dbReference>
<dbReference type="CDD" id="cd02947">
    <property type="entry name" value="TRX_family"/>
    <property type="match status" value="1"/>
</dbReference>
<dbReference type="InterPro" id="IPR017937">
    <property type="entry name" value="Thioredoxin_CS"/>
</dbReference>
<dbReference type="InterPro" id="IPR036249">
    <property type="entry name" value="Thioredoxin-like_sf"/>
</dbReference>
<dbReference type="GO" id="GO:0005829">
    <property type="term" value="C:cytosol"/>
    <property type="evidence" value="ECO:0007669"/>
    <property type="project" value="TreeGrafter"/>
</dbReference>
<dbReference type="EMBL" id="FWWU01000001">
    <property type="protein sequence ID" value="SMB77828.1"/>
    <property type="molecule type" value="Genomic_DNA"/>
</dbReference>
<dbReference type="OrthoDB" id="72081at2"/>